<dbReference type="AlphaFoldDB" id="A0A2P5SX66"/>
<evidence type="ECO:0000256" key="8">
    <source>
        <dbReference type="ARBA" id="ARBA00022692"/>
    </source>
</evidence>
<dbReference type="InterPro" id="IPR050324">
    <property type="entry name" value="CDP-alcohol_PTase-I"/>
</dbReference>
<dbReference type="InterPro" id="IPR048254">
    <property type="entry name" value="CDP_ALCOHOL_P_TRANSF_CS"/>
</dbReference>
<proteinExistence type="inferred from homology"/>
<dbReference type="InterPro" id="IPR043130">
    <property type="entry name" value="CDP-OH_PTrfase_TM_dom"/>
</dbReference>
<evidence type="ECO:0000256" key="17">
    <source>
        <dbReference type="SAM" id="Phobius"/>
    </source>
</evidence>
<evidence type="ECO:0000256" key="15">
    <source>
        <dbReference type="NCBIfam" id="TIGR00560"/>
    </source>
</evidence>
<reference evidence="18 19" key="1">
    <citation type="journal article" date="2018" name="Genome Biol. Evol.">
        <title>Cladogenesis and Genomic Streamlining in Extracellular Endosymbionts of Tropical Stink Bugs.</title>
        <authorList>
            <person name="Otero-Bravo A."/>
            <person name="Goffredi S."/>
            <person name="Sabree Z.L."/>
        </authorList>
    </citation>
    <scope>NUCLEOTIDE SEQUENCE [LARGE SCALE GENOMIC DNA]</scope>
    <source>
        <strain evidence="18 19">SoEL</strain>
    </source>
</reference>
<evidence type="ECO:0000256" key="4">
    <source>
        <dbReference type="ARBA" id="ARBA00013170"/>
    </source>
</evidence>
<evidence type="ECO:0000256" key="2">
    <source>
        <dbReference type="ARBA" id="ARBA00005042"/>
    </source>
</evidence>
<dbReference type="NCBIfam" id="TIGR00560">
    <property type="entry name" value="pgsA"/>
    <property type="match status" value="1"/>
</dbReference>
<evidence type="ECO:0000256" key="6">
    <source>
        <dbReference type="ARBA" id="ARBA00022516"/>
    </source>
</evidence>
<dbReference type="Gene3D" id="1.20.120.1760">
    <property type="match status" value="1"/>
</dbReference>
<dbReference type="PROSITE" id="PS00379">
    <property type="entry name" value="CDP_ALCOHOL_P_TRANSF"/>
    <property type="match status" value="1"/>
</dbReference>
<evidence type="ECO:0000256" key="11">
    <source>
        <dbReference type="ARBA" id="ARBA00023136"/>
    </source>
</evidence>
<evidence type="ECO:0000256" key="14">
    <source>
        <dbReference type="ARBA" id="ARBA00048586"/>
    </source>
</evidence>
<dbReference type="GO" id="GO:0046474">
    <property type="term" value="P:glycerophospholipid biosynthetic process"/>
    <property type="evidence" value="ECO:0007669"/>
    <property type="project" value="TreeGrafter"/>
</dbReference>
<keyword evidence="11 17" id="KW-0472">Membrane</keyword>
<dbReference type="Proteomes" id="UP000296144">
    <property type="component" value="Unassembled WGS sequence"/>
</dbReference>
<keyword evidence="7 16" id="KW-0808">Transferase</keyword>
<evidence type="ECO:0000256" key="12">
    <source>
        <dbReference type="ARBA" id="ARBA00023209"/>
    </source>
</evidence>
<gene>
    <name evidence="18" type="primary">pgsA</name>
    <name evidence="18" type="ORF">CRV10_01165</name>
</gene>
<evidence type="ECO:0000256" key="1">
    <source>
        <dbReference type="ARBA" id="ARBA00004141"/>
    </source>
</evidence>
<evidence type="ECO:0000256" key="5">
    <source>
        <dbReference type="ARBA" id="ARBA00014944"/>
    </source>
</evidence>
<evidence type="ECO:0000256" key="7">
    <source>
        <dbReference type="ARBA" id="ARBA00022679"/>
    </source>
</evidence>
<keyword evidence="8 17" id="KW-0812">Transmembrane</keyword>
<evidence type="ECO:0000256" key="3">
    <source>
        <dbReference type="ARBA" id="ARBA00010441"/>
    </source>
</evidence>
<evidence type="ECO:0000256" key="9">
    <source>
        <dbReference type="ARBA" id="ARBA00022989"/>
    </source>
</evidence>
<keyword evidence="9 17" id="KW-1133">Transmembrane helix</keyword>
<dbReference type="PANTHER" id="PTHR14269">
    <property type="entry name" value="CDP-DIACYLGLYCEROL--GLYCEROL-3-PHOSPHATE 3-PHOSPHATIDYLTRANSFERASE-RELATED"/>
    <property type="match status" value="1"/>
</dbReference>
<feature type="transmembrane region" description="Helical" evidence="17">
    <location>
        <begin position="150"/>
        <end position="174"/>
    </location>
</feature>
<dbReference type="Pfam" id="PF01066">
    <property type="entry name" value="CDP-OH_P_transf"/>
    <property type="match status" value="1"/>
</dbReference>
<keyword evidence="13" id="KW-1208">Phospholipid metabolism</keyword>
<comment type="caution">
    <text evidence="18">The sequence shown here is derived from an EMBL/GenBank/DDBJ whole genome shotgun (WGS) entry which is preliminary data.</text>
</comment>
<comment type="subcellular location">
    <subcellularLocation>
        <location evidence="1">Membrane</location>
        <topology evidence="1">Multi-pass membrane protein</topology>
    </subcellularLocation>
</comment>
<evidence type="ECO:0000256" key="10">
    <source>
        <dbReference type="ARBA" id="ARBA00023098"/>
    </source>
</evidence>
<evidence type="ECO:0000313" key="18">
    <source>
        <dbReference type="EMBL" id="PPI86937.1"/>
    </source>
</evidence>
<evidence type="ECO:0000256" key="16">
    <source>
        <dbReference type="RuleBase" id="RU003750"/>
    </source>
</evidence>
<feature type="transmembrane region" description="Helical" evidence="17">
    <location>
        <begin position="36"/>
        <end position="54"/>
    </location>
</feature>
<dbReference type="PANTHER" id="PTHR14269:SF62">
    <property type="entry name" value="CDP-DIACYLGLYCEROL--GLYCEROL-3-PHOSPHATE 3-PHOSPHATIDYLTRANSFERASE 1, CHLOROPLASTIC"/>
    <property type="match status" value="1"/>
</dbReference>
<sequence>MITNISFPTLLTLLRCLLIPFFIIFFYLPFDKASSISALIFIIAAITDWFDGLLARRWKQITKFGTFLDPIADKLMVTVGLVLVSEYFHTCWITIPAIIIVTREIIISGLRQWSSQISNIEIISPLRISKIKTTAQMLSLTILLWHPNTIITYIGIITLYIALFFTLWSMFSYFKIFQYNLLQ</sequence>
<keyword evidence="19" id="KW-1185">Reference proteome</keyword>
<evidence type="ECO:0000313" key="19">
    <source>
        <dbReference type="Proteomes" id="UP000296144"/>
    </source>
</evidence>
<keyword evidence="6" id="KW-0444">Lipid biosynthesis</keyword>
<protein>
    <recommendedName>
        <fullName evidence="5 15">CDP-diacylglycerol--glycerol-3-phosphate 3-phosphatidyltransferase</fullName>
        <ecNumber evidence="4 15">2.7.8.5</ecNumber>
    </recommendedName>
</protein>
<dbReference type="GO" id="GO:0005886">
    <property type="term" value="C:plasma membrane"/>
    <property type="evidence" value="ECO:0007669"/>
    <property type="project" value="TreeGrafter"/>
</dbReference>
<keyword evidence="10" id="KW-0443">Lipid metabolism</keyword>
<dbReference type="EC" id="2.7.8.5" evidence="4 15"/>
<evidence type="ECO:0000256" key="13">
    <source>
        <dbReference type="ARBA" id="ARBA00023264"/>
    </source>
</evidence>
<dbReference type="EMBL" id="PDKU01000001">
    <property type="protein sequence ID" value="PPI86937.1"/>
    <property type="molecule type" value="Genomic_DNA"/>
</dbReference>
<dbReference type="InterPro" id="IPR000462">
    <property type="entry name" value="CDP-OH_P_trans"/>
</dbReference>
<comment type="pathway">
    <text evidence="2">Phospholipid metabolism; phosphatidylglycerol biosynthesis; phosphatidylglycerol from CDP-diacylglycerol: step 1/2.</text>
</comment>
<feature type="transmembrane region" description="Helical" evidence="17">
    <location>
        <begin position="12"/>
        <end position="30"/>
    </location>
</feature>
<feature type="transmembrane region" description="Helical" evidence="17">
    <location>
        <begin position="75"/>
        <end position="101"/>
    </location>
</feature>
<comment type="similarity">
    <text evidence="3 16">Belongs to the CDP-alcohol phosphatidyltransferase class-I family.</text>
</comment>
<keyword evidence="12" id="KW-0594">Phospholipid biosynthesis</keyword>
<comment type="catalytic activity">
    <reaction evidence="14">
        <text>a CDP-1,2-diacyl-sn-glycerol + sn-glycerol 3-phosphate = a 1,2-diacyl-sn-glycero-3-phospho-(1'-sn-glycero-3'-phosphate) + CMP + H(+)</text>
        <dbReference type="Rhea" id="RHEA:12593"/>
        <dbReference type="ChEBI" id="CHEBI:15378"/>
        <dbReference type="ChEBI" id="CHEBI:57597"/>
        <dbReference type="ChEBI" id="CHEBI:58332"/>
        <dbReference type="ChEBI" id="CHEBI:60110"/>
        <dbReference type="ChEBI" id="CHEBI:60377"/>
        <dbReference type="EC" id="2.7.8.5"/>
    </reaction>
</comment>
<dbReference type="OrthoDB" id="9796672at2"/>
<organism evidence="18 19">
    <name type="scientific">Candidatus Pantoea edessiphila</name>
    <dbReference type="NCBI Taxonomy" id="2044610"/>
    <lineage>
        <taxon>Bacteria</taxon>
        <taxon>Pseudomonadati</taxon>
        <taxon>Pseudomonadota</taxon>
        <taxon>Gammaproteobacteria</taxon>
        <taxon>Enterobacterales</taxon>
        <taxon>Erwiniaceae</taxon>
        <taxon>Pantoea</taxon>
    </lineage>
</organism>
<accession>A0A2P5SX66</accession>
<dbReference type="GO" id="GO:0008444">
    <property type="term" value="F:CDP-diacylglycerol-glycerol-3-phosphate 3-phosphatidyltransferase activity"/>
    <property type="evidence" value="ECO:0007669"/>
    <property type="project" value="UniProtKB-UniRule"/>
</dbReference>
<dbReference type="PIRSF" id="PIRSF000847">
    <property type="entry name" value="Phos_ph_gly_syn"/>
    <property type="match status" value="1"/>
</dbReference>
<dbReference type="InterPro" id="IPR004570">
    <property type="entry name" value="Phosphatidylglycerol_P_synth"/>
</dbReference>
<name>A0A2P5SX66_9GAMM</name>